<comment type="caution">
    <text evidence="1">The sequence shown here is derived from an EMBL/GenBank/DDBJ whole genome shotgun (WGS) entry which is preliminary data.</text>
</comment>
<gene>
    <name evidence="1" type="ORF">AK812_SmicGene28380</name>
</gene>
<dbReference type="Proteomes" id="UP000186817">
    <property type="component" value="Unassembled WGS sequence"/>
</dbReference>
<name>A0A1Q9D4H0_SYMMI</name>
<dbReference type="EMBL" id="LSRX01000728">
    <property type="protein sequence ID" value="OLP90081.1"/>
    <property type="molecule type" value="Genomic_DNA"/>
</dbReference>
<dbReference type="AlphaFoldDB" id="A0A1Q9D4H0"/>
<evidence type="ECO:0000313" key="1">
    <source>
        <dbReference type="EMBL" id="OLP90081.1"/>
    </source>
</evidence>
<sequence length="197" mass="21617">MQARACAHGWGQRVNGSPVRVASVGGKVGGPRQGKLVTAGPRWVKGGDEGFTQQLPAYAVLRWNPPLIACNCGDLSLRIYMRIVVAYMADSPRVRSRRQRLLVTPPGEISPSKDVEDKLDSLLVATGPLVLTAVKENGCTFRDPRGDVPPVQAIVEEFRDAWTPIAVLEKQLQRFKGNAICARSLMSFPFSHRDAHF</sequence>
<organism evidence="1 2">
    <name type="scientific">Symbiodinium microadriaticum</name>
    <name type="common">Dinoflagellate</name>
    <name type="synonym">Zooxanthella microadriatica</name>
    <dbReference type="NCBI Taxonomy" id="2951"/>
    <lineage>
        <taxon>Eukaryota</taxon>
        <taxon>Sar</taxon>
        <taxon>Alveolata</taxon>
        <taxon>Dinophyceae</taxon>
        <taxon>Suessiales</taxon>
        <taxon>Symbiodiniaceae</taxon>
        <taxon>Symbiodinium</taxon>
    </lineage>
</organism>
<accession>A0A1Q9D4H0</accession>
<evidence type="ECO:0000313" key="2">
    <source>
        <dbReference type="Proteomes" id="UP000186817"/>
    </source>
</evidence>
<keyword evidence="2" id="KW-1185">Reference proteome</keyword>
<protein>
    <submittedName>
        <fullName evidence="1">Uncharacterized protein</fullName>
    </submittedName>
</protein>
<reference evidence="1 2" key="1">
    <citation type="submission" date="2016-02" db="EMBL/GenBank/DDBJ databases">
        <title>Genome analysis of coral dinoflagellate symbionts highlights evolutionary adaptations to a symbiotic lifestyle.</title>
        <authorList>
            <person name="Aranda M."/>
            <person name="Li Y."/>
            <person name="Liew Y.J."/>
            <person name="Baumgarten S."/>
            <person name="Simakov O."/>
            <person name="Wilson M."/>
            <person name="Piel J."/>
            <person name="Ashoor H."/>
            <person name="Bougouffa S."/>
            <person name="Bajic V.B."/>
            <person name="Ryu T."/>
            <person name="Ravasi T."/>
            <person name="Bayer T."/>
            <person name="Micklem G."/>
            <person name="Kim H."/>
            <person name="Bhak J."/>
            <person name="Lajeunesse T.C."/>
            <person name="Voolstra C.R."/>
        </authorList>
    </citation>
    <scope>NUCLEOTIDE SEQUENCE [LARGE SCALE GENOMIC DNA]</scope>
    <source>
        <strain evidence="1 2">CCMP2467</strain>
    </source>
</reference>
<proteinExistence type="predicted"/>